<comment type="caution">
    <text evidence="1">The sequence shown here is derived from an EMBL/GenBank/DDBJ whole genome shotgun (WGS) entry which is preliminary data.</text>
</comment>
<sequence>MRLPPDAFPVFTSEDHLDHRHDRDQLRDVAENGPARIGDSRARHYCAEIGLGPAFIVHEKNGLPGGTLHVVLREDT</sequence>
<reference evidence="2" key="1">
    <citation type="journal article" date="2019" name="Int. J. Syst. Evol. Microbiol.">
        <title>The Global Catalogue of Microorganisms (GCM) 10K type strain sequencing project: providing services to taxonomists for standard genome sequencing and annotation.</title>
        <authorList>
            <consortium name="The Broad Institute Genomics Platform"/>
            <consortium name="The Broad Institute Genome Sequencing Center for Infectious Disease"/>
            <person name="Wu L."/>
            <person name="Ma J."/>
        </authorList>
    </citation>
    <scope>NUCLEOTIDE SEQUENCE [LARGE SCALE GENOMIC DNA]</scope>
    <source>
        <strain evidence="2">CGMCC 4.7676</strain>
    </source>
</reference>
<evidence type="ECO:0000313" key="1">
    <source>
        <dbReference type="EMBL" id="MFC3448648.1"/>
    </source>
</evidence>
<proteinExistence type="predicted"/>
<protein>
    <submittedName>
        <fullName evidence="1">Uncharacterized protein</fullName>
    </submittedName>
</protein>
<keyword evidence="2" id="KW-1185">Reference proteome</keyword>
<organism evidence="1 2">
    <name type="scientific">Amycolatopsis speibonae</name>
    <dbReference type="NCBI Taxonomy" id="1450224"/>
    <lineage>
        <taxon>Bacteria</taxon>
        <taxon>Bacillati</taxon>
        <taxon>Actinomycetota</taxon>
        <taxon>Actinomycetes</taxon>
        <taxon>Pseudonocardiales</taxon>
        <taxon>Pseudonocardiaceae</taxon>
        <taxon>Amycolatopsis</taxon>
    </lineage>
</organism>
<accession>A0ABV7NR36</accession>
<dbReference type="RefSeq" id="WP_378237326.1">
    <property type="nucleotide sequence ID" value="NZ_JBHRWK010000009.1"/>
</dbReference>
<dbReference type="Proteomes" id="UP001595645">
    <property type="component" value="Unassembled WGS sequence"/>
</dbReference>
<evidence type="ECO:0000313" key="2">
    <source>
        <dbReference type="Proteomes" id="UP001595645"/>
    </source>
</evidence>
<gene>
    <name evidence="1" type="ORF">ACFOSH_04310</name>
</gene>
<name>A0ABV7NR36_9PSEU</name>
<dbReference type="EMBL" id="JBHRWK010000009">
    <property type="protein sequence ID" value="MFC3448648.1"/>
    <property type="molecule type" value="Genomic_DNA"/>
</dbReference>